<accession>A0AAW4YBV3</accession>
<dbReference type="EMBL" id="JAIUEN010000266">
    <property type="protein sequence ID" value="MCE3363698.1"/>
    <property type="molecule type" value="Genomic_DNA"/>
</dbReference>
<sequence length="45" mass="5408">QSHFYQSREVKFKQFIFDQFMVQVCFLGQAPWGYKKVSVFQLLSS</sequence>
<dbReference type="AlphaFoldDB" id="A0AAW4YBV3"/>
<gene>
    <name evidence="1" type="ORF">LB359_15670</name>
</gene>
<reference evidence="1" key="1">
    <citation type="journal article" date="2021" name="Front Med (Lausanne)">
        <title>The Prevalence and Determinants of Fusidic Acid Resistance Among Methicillin-Resistant Staphylococcus aureus Clinical Isolates in China.</title>
        <authorList>
            <person name="Zhao H."/>
            <person name="Wang X."/>
            <person name="Wang B."/>
            <person name="Xu Y."/>
            <person name="Rao L."/>
            <person name="Wan B."/>
            <person name="Guo Y."/>
            <person name="Wu X."/>
            <person name="Yu J."/>
            <person name="Chen L."/>
            <person name="Li M."/>
            <person name="Yu F."/>
        </authorList>
    </citation>
    <scope>NUCLEOTIDE SEQUENCE</scope>
    <source>
        <strain evidence="1">NC-4</strain>
    </source>
</reference>
<dbReference type="Proteomes" id="UP001200271">
    <property type="component" value="Unassembled WGS sequence"/>
</dbReference>
<proteinExistence type="predicted"/>
<name>A0AAW4YBV3_STAAU</name>
<evidence type="ECO:0000313" key="2">
    <source>
        <dbReference type="Proteomes" id="UP001200271"/>
    </source>
</evidence>
<reference evidence="1" key="2">
    <citation type="submission" date="2023-08" db="EMBL/GenBank/DDBJ databases">
        <authorList>
            <person name="Zhao H."/>
            <person name="Wang X."/>
        </authorList>
    </citation>
    <scope>NUCLEOTIDE SEQUENCE</scope>
    <source>
        <strain evidence="1">NC-4</strain>
    </source>
</reference>
<feature type="non-terminal residue" evidence="1">
    <location>
        <position position="1"/>
    </location>
</feature>
<keyword evidence="1" id="KW-0808">Transferase</keyword>
<dbReference type="GO" id="GO:0016740">
    <property type="term" value="F:transferase activity"/>
    <property type="evidence" value="ECO:0007669"/>
    <property type="project" value="UniProtKB-KW"/>
</dbReference>
<organism evidence="1 2">
    <name type="scientific">Staphylococcus aureus</name>
    <dbReference type="NCBI Taxonomy" id="1280"/>
    <lineage>
        <taxon>Bacteria</taxon>
        <taxon>Bacillati</taxon>
        <taxon>Bacillota</taxon>
        <taxon>Bacilli</taxon>
        <taxon>Bacillales</taxon>
        <taxon>Staphylococcaceae</taxon>
        <taxon>Staphylococcus</taxon>
    </lineage>
</organism>
<evidence type="ECO:0000313" key="1">
    <source>
        <dbReference type="EMBL" id="MCE3363698.1"/>
    </source>
</evidence>
<protein>
    <submittedName>
        <fullName evidence="1">4'-phosphopantetheinyl transferase</fullName>
    </submittedName>
</protein>
<comment type="caution">
    <text evidence="1">The sequence shown here is derived from an EMBL/GenBank/DDBJ whole genome shotgun (WGS) entry which is preliminary data.</text>
</comment>